<evidence type="ECO:0008006" key="3">
    <source>
        <dbReference type="Google" id="ProtNLM"/>
    </source>
</evidence>
<dbReference type="EMBL" id="CP095043">
    <property type="protein sequence ID" value="UOQ60375.1"/>
    <property type="molecule type" value="Genomic_DNA"/>
</dbReference>
<protein>
    <recommendedName>
        <fullName evidence="3">Ig-like domain-containing protein</fullName>
    </recommendedName>
</protein>
<evidence type="ECO:0000313" key="1">
    <source>
        <dbReference type="EMBL" id="UOQ60375.1"/>
    </source>
</evidence>
<sequence length="79" mass="8922">MTARVMKCAACGERTRLRVSWYQSPVRMVVTHKSVDGPYRRQASVPAQARYECLVCGVFMEHGVKELTDQQLLAFGYPG</sequence>
<dbReference type="Proteomes" id="UP000831775">
    <property type="component" value="Chromosome"/>
</dbReference>
<keyword evidence="2" id="KW-1185">Reference proteome</keyword>
<gene>
    <name evidence="1" type="ORF">MUN76_15300</name>
</gene>
<organism evidence="1 2">
    <name type="scientific">Leucobacter rhizosphaerae</name>
    <dbReference type="NCBI Taxonomy" id="2932245"/>
    <lineage>
        <taxon>Bacteria</taxon>
        <taxon>Bacillati</taxon>
        <taxon>Actinomycetota</taxon>
        <taxon>Actinomycetes</taxon>
        <taxon>Micrococcales</taxon>
        <taxon>Microbacteriaceae</taxon>
        <taxon>Leucobacter</taxon>
    </lineage>
</organism>
<accession>A0ABY4FVR4</accession>
<proteinExistence type="predicted"/>
<dbReference type="RefSeq" id="WP_244685956.1">
    <property type="nucleotide sequence ID" value="NZ_CP095043.1"/>
</dbReference>
<evidence type="ECO:0000313" key="2">
    <source>
        <dbReference type="Proteomes" id="UP000831775"/>
    </source>
</evidence>
<reference evidence="1 2" key="1">
    <citation type="submission" date="2022-04" db="EMBL/GenBank/DDBJ databases">
        <title>Leucobacter sp. isolated from rhizosphere of onion.</title>
        <authorList>
            <person name="Won M."/>
            <person name="Lee C.-M."/>
            <person name="Woen H.-Y."/>
            <person name="Kwon S.-W."/>
        </authorList>
    </citation>
    <scope>NUCLEOTIDE SEQUENCE [LARGE SCALE GENOMIC DNA]</scope>
    <source>
        <strain evidence="1 2">H25R-14</strain>
    </source>
</reference>
<name>A0ABY4FVR4_9MICO</name>